<evidence type="ECO:0008006" key="3">
    <source>
        <dbReference type="Google" id="ProtNLM"/>
    </source>
</evidence>
<organism evidence="1 2">
    <name type="scientific">Herpetosiphon geysericola</name>
    <dbReference type="NCBI Taxonomy" id="70996"/>
    <lineage>
        <taxon>Bacteria</taxon>
        <taxon>Bacillati</taxon>
        <taxon>Chloroflexota</taxon>
        <taxon>Chloroflexia</taxon>
        <taxon>Herpetosiphonales</taxon>
        <taxon>Herpetosiphonaceae</taxon>
        <taxon>Herpetosiphon</taxon>
    </lineage>
</organism>
<dbReference type="Proteomes" id="UP000050277">
    <property type="component" value="Unassembled WGS sequence"/>
</dbReference>
<evidence type="ECO:0000313" key="2">
    <source>
        <dbReference type="Proteomes" id="UP000050277"/>
    </source>
</evidence>
<dbReference type="Gene3D" id="3.40.50.1110">
    <property type="entry name" value="SGNH hydrolase"/>
    <property type="match status" value="1"/>
</dbReference>
<dbReference type="AlphaFoldDB" id="A0A0P6YY06"/>
<dbReference type="OrthoDB" id="7443339at2"/>
<comment type="caution">
    <text evidence="1">The sequence shown here is derived from an EMBL/GenBank/DDBJ whole genome shotgun (WGS) entry which is preliminary data.</text>
</comment>
<dbReference type="STRING" id="70996.SE18_08090"/>
<name>A0A0P6YY06_9CHLR</name>
<dbReference type="RefSeq" id="WP_054533928.1">
    <property type="nucleotide sequence ID" value="NZ_LGKP01000013.1"/>
</dbReference>
<proteinExistence type="predicted"/>
<sequence>MQRWLAQGLILIAVVVASIGALVWINQQQNCQKVSLLFIGNSHTYGHDMPNLLAELAAAGEPRYCLEIETVVEGGASLAKHWQDGVGLQALQRQQWQYVVLQERSLGPIEDPQGFQQAASRWMQTIRQQGATPVLFVTWAREYAPEQQAQINAAYAQTAGQQAILVKVGAAWQQVRQRDRSIALYEPDQNHATLNGAYLTACVFYTTLLRPPSQSLPNLTDLPDAQAQYLQQVAWDVTQN</sequence>
<reference evidence="1 2" key="1">
    <citation type="submission" date="2015-07" db="EMBL/GenBank/DDBJ databases">
        <title>Whole genome sequence of Herpetosiphon geysericola DSM 7119.</title>
        <authorList>
            <person name="Hemp J."/>
            <person name="Ward L.M."/>
            <person name="Pace L.A."/>
            <person name="Fischer W.W."/>
        </authorList>
    </citation>
    <scope>NUCLEOTIDE SEQUENCE [LARGE SCALE GENOMIC DNA]</scope>
    <source>
        <strain evidence="1 2">DSM 7119</strain>
    </source>
</reference>
<accession>A0A0P6YY06</accession>
<gene>
    <name evidence="1" type="ORF">SE18_08090</name>
</gene>
<dbReference type="InterPro" id="IPR036514">
    <property type="entry name" value="SGNH_hydro_sf"/>
</dbReference>
<keyword evidence="2" id="KW-1185">Reference proteome</keyword>
<dbReference type="EMBL" id="LGKP01000013">
    <property type="protein sequence ID" value="KPL90159.1"/>
    <property type="molecule type" value="Genomic_DNA"/>
</dbReference>
<dbReference type="SUPFAM" id="SSF52266">
    <property type="entry name" value="SGNH hydrolase"/>
    <property type="match status" value="1"/>
</dbReference>
<evidence type="ECO:0000313" key="1">
    <source>
        <dbReference type="EMBL" id="KPL90159.1"/>
    </source>
</evidence>
<protein>
    <recommendedName>
        <fullName evidence="3">SGNH hydrolase-type esterase domain-containing protein</fullName>
    </recommendedName>
</protein>